<dbReference type="InterPro" id="IPR032867">
    <property type="entry name" value="DYW_dom"/>
</dbReference>
<dbReference type="RefSeq" id="XP_038989524.1">
    <property type="nucleotide sequence ID" value="XM_039133596.1"/>
</dbReference>
<feature type="repeat" description="PPR" evidence="3">
    <location>
        <begin position="245"/>
        <end position="279"/>
    </location>
</feature>
<reference evidence="5" key="1">
    <citation type="journal article" date="2019" name="Nat. Commun.">
        <title>Genome-wide association mapping of date palm fruit traits.</title>
        <authorList>
            <person name="Hazzouri K.M."/>
            <person name="Gros-Balthazard M."/>
            <person name="Flowers J.M."/>
            <person name="Copetti D."/>
            <person name="Lemansour A."/>
            <person name="Lebrun M."/>
            <person name="Masmoudi K."/>
            <person name="Ferrand S."/>
            <person name="Dhar M.I."/>
            <person name="Fresquez Z.A."/>
            <person name="Rosas U."/>
            <person name="Zhang J."/>
            <person name="Talag J."/>
            <person name="Lee S."/>
            <person name="Kudrna D."/>
            <person name="Powell R.F."/>
            <person name="Leitch I.J."/>
            <person name="Krueger R.R."/>
            <person name="Wing R.A."/>
            <person name="Amiri K.M.A."/>
            <person name="Purugganan M.D."/>
        </authorList>
    </citation>
    <scope>NUCLEOTIDE SEQUENCE [LARGE SCALE GENOMIC DNA]</scope>
    <source>
        <strain evidence="5">cv. Khalas</strain>
    </source>
</reference>
<name>A0A8B9B1B1_PHODC</name>
<proteinExistence type="inferred from homology"/>
<feature type="repeat" description="PPR" evidence="3">
    <location>
        <begin position="214"/>
        <end position="244"/>
    </location>
</feature>
<dbReference type="Pfam" id="PF01535">
    <property type="entry name" value="PPR"/>
    <property type="match status" value="5"/>
</dbReference>
<evidence type="ECO:0000313" key="6">
    <source>
        <dbReference type="RefSeq" id="XP_038989524.1"/>
    </source>
</evidence>
<feature type="repeat" description="PPR" evidence="3">
    <location>
        <begin position="152"/>
        <end position="186"/>
    </location>
</feature>
<dbReference type="InterPro" id="IPR011990">
    <property type="entry name" value="TPR-like_helical_dom_sf"/>
</dbReference>
<dbReference type="InterPro" id="IPR046848">
    <property type="entry name" value="E_motif"/>
</dbReference>
<comment type="similarity">
    <text evidence="1">Belongs to the PPR family. PCMP-H subfamily.</text>
</comment>
<dbReference type="GO" id="GO:0003723">
    <property type="term" value="F:RNA binding"/>
    <property type="evidence" value="ECO:0007669"/>
    <property type="project" value="InterPro"/>
</dbReference>
<evidence type="ECO:0000256" key="2">
    <source>
        <dbReference type="ARBA" id="ARBA00022737"/>
    </source>
</evidence>
<feature type="domain" description="DYW" evidence="4">
    <location>
        <begin position="594"/>
        <end position="686"/>
    </location>
</feature>
<feature type="repeat" description="PPR" evidence="3">
    <location>
        <begin position="378"/>
        <end position="412"/>
    </location>
</feature>
<sequence length="686" mass="77851">MNSCARNLHSFLSPDYLLSHLRSSPPPSLKKLQQIQAQIITNPHLQSNPNLLSHFISRCIQIYDLSNSSLFLRHLPKPYHQPSLWNHLFRSSAESSPPPEFLSLYRAMLQENIPPDRATFTTLLRHFPALPNASDAATTLHCQIIKLGHAFDRFLLTGLLNLYSKVGCLNAAEQLFEEMPERDVIANNAMIAALSSHGRTTEARRLFESIPEKSSASWNSMITCYCKENDVSAAREIFDRNPVKDVVSWNAIVDGYCKMGQLEMARQLFDRMGSAKNSVTWNTMISGYLHHREFSMVLSLFQVMQVENVRPTEVTMVSLLSACAHLGALNMGRWLHAFIRNHRLRIDVILGNALIDMYFKCGIAEAALQVFRGMPMKNVFCWNSVIAGLGMNGYGEQAIEVFLEMDRRGGIRPDGVTFVGLLSGCSHSGLVSEGKKYFSQMLGVYGIQPTIEHYGCMVDLLGRAGFLEEALDLIETMPIQPNSVVWGGLLRACRRHKDAKLSERVTQRLLELDPNDGANYVFLSNVYASSKRWDDVERCRQIMIERGVRKVPGCSSIEVNNMVHEFVVGDTSHPQFEQINTFLVGIERELRKLGYSPSTDSVLHDIEDEEKENAVMYHSEKIAIAFGLMSMRGKEPIRVVKNLRVCHDCHEATKFIAKLFQREIIVRDRNRFHHFRDGTCSCKDYW</sequence>
<organism evidence="5 6">
    <name type="scientific">Phoenix dactylifera</name>
    <name type="common">Date palm</name>
    <dbReference type="NCBI Taxonomy" id="42345"/>
    <lineage>
        <taxon>Eukaryota</taxon>
        <taxon>Viridiplantae</taxon>
        <taxon>Streptophyta</taxon>
        <taxon>Embryophyta</taxon>
        <taxon>Tracheophyta</taxon>
        <taxon>Spermatophyta</taxon>
        <taxon>Magnoliopsida</taxon>
        <taxon>Liliopsida</taxon>
        <taxon>Arecaceae</taxon>
        <taxon>Coryphoideae</taxon>
        <taxon>Phoeniceae</taxon>
        <taxon>Phoenix</taxon>
    </lineage>
</organism>
<dbReference type="PROSITE" id="PS51375">
    <property type="entry name" value="PPR"/>
    <property type="match status" value="4"/>
</dbReference>
<accession>A0A8B9B1B1</accession>
<dbReference type="GO" id="GO:0009451">
    <property type="term" value="P:RNA modification"/>
    <property type="evidence" value="ECO:0007669"/>
    <property type="project" value="InterPro"/>
</dbReference>
<dbReference type="GeneID" id="103704757"/>
<dbReference type="AlphaFoldDB" id="A0A8B9B1B1"/>
<dbReference type="Pfam" id="PF14432">
    <property type="entry name" value="DYW_deaminase"/>
    <property type="match status" value="1"/>
</dbReference>
<dbReference type="NCBIfam" id="TIGR00756">
    <property type="entry name" value="PPR"/>
    <property type="match status" value="5"/>
</dbReference>
<dbReference type="PANTHER" id="PTHR47926:SF430">
    <property type="entry name" value="PENTATRICOPEPTIDE REPEAT-CONTAINING PROTEIN"/>
    <property type="match status" value="1"/>
</dbReference>
<dbReference type="FunFam" id="1.25.40.10:FF:000184">
    <property type="entry name" value="Pentatricopeptide repeat-containing protein, chloroplastic"/>
    <property type="match status" value="1"/>
</dbReference>
<dbReference type="KEGG" id="pda:103704757"/>
<dbReference type="InterPro" id="IPR002885">
    <property type="entry name" value="PPR_rpt"/>
</dbReference>
<keyword evidence="5" id="KW-1185">Reference proteome</keyword>
<evidence type="ECO:0000259" key="4">
    <source>
        <dbReference type="Pfam" id="PF14432"/>
    </source>
</evidence>
<evidence type="ECO:0000313" key="5">
    <source>
        <dbReference type="Proteomes" id="UP000228380"/>
    </source>
</evidence>
<protein>
    <submittedName>
        <fullName evidence="6">Pentatricopeptide repeat-containing protein At3g62890-like</fullName>
    </submittedName>
</protein>
<keyword evidence="2" id="KW-0677">Repeat</keyword>
<dbReference type="GO" id="GO:0008270">
    <property type="term" value="F:zinc ion binding"/>
    <property type="evidence" value="ECO:0007669"/>
    <property type="project" value="InterPro"/>
</dbReference>
<evidence type="ECO:0000256" key="1">
    <source>
        <dbReference type="ARBA" id="ARBA00006643"/>
    </source>
</evidence>
<dbReference type="Pfam" id="PF13041">
    <property type="entry name" value="PPR_2"/>
    <property type="match status" value="2"/>
</dbReference>
<dbReference type="Pfam" id="PF20431">
    <property type="entry name" value="E_motif"/>
    <property type="match status" value="1"/>
</dbReference>
<dbReference type="Gene3D" id="1.25.40.10">
    <property type="entry name" value="Tetratricopeptide repeat domain"/>
    <property type="match status" value="3"/>
</dbReference>
<dbReference type="Proteomes" id="UP000228380">
    <property type="component" value="Chromosome 14"/>
</dbReference>
<dbReference type="FunFam" id="1.25.40.10:FF:000333">
    <property type="entry name" value="Pentatricopeptide repeat-containing protein"/>
    <property type="match status" value="1"/>
</dbReference>
<dbReference type="OrthoDB" id="185373at2759"/>
<dbReference type="InterPro" id="IPR046960">
    <property type="entry name" value="PPR_At4g14850-like_plant"/>
</dbReference>
<dbReference type="PANTHER" id="PTHR47926">
    <property type="entry name" value="PENTATRICOPEPTIDE REPEAT-CONTAINING PROTEIN"/>
    <property type="match status" value="1"/>
</dbReference>
<gene>
    <name evidence="6" type="primary">LOC103704757</name>
</gene>
<reference evidence="6" key="2">
    <citation type="submission" date="2025-08" db="UniProtKB">
        <authorList>
            <consortium name="RefSeq"/>
        </authorList>
    </citation>
    <scope>IDENTIFICATION</scope>
    <source>
        <tissue evidence="6">Young leaves</tissue>
    </source>
</reference>
<evidence type="ECO:0000256" key="3">
    <source>
        <dbReference type="PROSITE-ProRule" id="PRU00708"/>
    </source>
</evidence>